<evidence type="ECO:0000313" key="3">
    <source>
        <dbReference type="Proteomes" id="UP001597058"/>
    </source>
</evidence>
<dbReference type="Proteomes" id="UP001597058">
    <property type="component" value="Unassembled WGS sequence"/>
</dbReference>
<comment type="caution">
    <text evidence="2">The sequence shown here is derived from an EMBL/GenBank/DDBJ whole genome shotgun (WGS) entry which is preliminary data.</text>
</comment>
<name>A0ABW3XP70_9ACTN</name>
<protein>
    <submittedName>
        <fullName evidence="2">SRPBCC family protein</fullName>
    </submittedName>
</protein>
<organism evidence="2 3">
    <name type="scientific">Streptomyces kaempferi</name>
    <dbReference type="NCBI Taxonomy" id="333725"/>
    <lineage>
        <taxon>Bacteria</taxon>
        <taxon>Bacillati</taxon>
        <taxon>Actinomycetota</taxon>
        <taxon>Actinomycetes</taxon>
        <taxon>Kitasatosporales</taxon>
        <taxon>Streptomycetaceae</taxon>
        <taxon>Streptomyces</taxon>
    </lineage>
</organism>
<dbReference type="PANTHER" id="PTHR33824">
    <property type="entry name" value="POLYKETIDE CYCLASE/DEHYDRASE AND LIPID TRANSPORT SUPERFAMILY PROTEIN"/>
    <property type="match status" value="1"/>
</dbReference>
<keyword evidence="3" id="KW-1185">Reference proteome</keyword>
<dbReference type="CDD" id="cd07817">
    <property type="entry name" value="SRPBCC_8"/>
    <property type="match status" value="1"/>
</dbReference>
<dbReference type="InterPro" id="IPR005031">
    <property type="entry name" value="COQ10_START"/>
</dbReference>
<proteinExistence type="predicted"/>
<feature type="domain" description="Coenzyme Q-binding protein COQ10 START" evidence="1">
    <location>
        <begin position="11"/>
        <end position="130"/>
    </location>
</feature>
<evidence type="ECO:0000313" key="2">
    <source>
        <dbReference type="EMBL" id="MFD1311318.1"/>
    </source>
</evidence>
<sequence>MSQIEKSIEVDVSLRIAYTQWTRFDTFPLFLDGVEEITYVSDVLTRWKTRIDGVEREFDAEITEQIPDERVAWKTVGQPNWAAVVTFEHLDDAKTKITLQRIYTPQGLTERLGDRLGHVKRRAAGDLKNFKQYIESRSAQSGY</sequence>
<dbReference type="RefSeq" id="WP_381243175.1">
    <property type="nucleotide sequence ID" value="NZ_JBHSKH010000151.1"/>
</dbReference>
<dbReference type="Pfam" id="PF03364">
    <property type="entry name" value="Polyketide_cyc"/>
    <property type="match status" value="1"/>
</dbReference>
<dbReference type="EMBL" id="JBHTMM010000075">
    <property type="protein sequence ID" value="MFD1311318.1"/>
    <property type="molecule type" value="Genomic_DNA"/>
</dbReference>
<accession>A0ABW3XP70</accession>
<reference evidence="3" key="1">
    <citation type="journal article" date="2019" name="Int. J. Syst. Evol. Microbiol.">
        <title>The Global Catalogue of Microorganisms (GCM) 10K type strain sequencing project: providing services to taxonomists for standard genome sequencing and annotation.</title>
        <authorList>
            <consortium name="The Broad Institute Genomics Platform"/>
            <consortium name="The Broad Institute Genome Sequencing Center for Infectious Disease"/>
            <person name="Wu L."/>
            <person name="Ma J."/>
        </authorList>
    </citation>
    <scope>NUCLEOTIDE SEQUENCE [LARGE SCALE GENOMIC DNA]</scope>
    <source>
        <strain evidence="3">CGMCC 4.7020</strain>
    </source>
</reference>
<dbReference type="InterPro" id="IPR047137">
    <property type="entry name" value="ORF3"/>
</dbReference>
<evidence type="ECO:0000259" key="1">
    <source>
        <dbReference type="Pfam" id="PF03364"/>
    </source>
</evidence>
<dbReference type="PANTHER" id="PTHR33824:SF7">
    <property type="entry name" value="POLYKETIDE CYCLASE_DEHYDRASE AND LIPID TRANSPORT SUPERFAMILY PROTEIN"/>
    <property type="match status" value="1"/>
</dbReference>
<dbReference type="InterPro" id="IPR023393">
    <property type="entry name" value="START-like_dom_sf"/>
</dbReference>
<dbReference type="Gene3D" id="3.30.530.20">
    <property type="match status" value="1"/>
</dbReference>
<dbReference type="SUPFAM" id="SSF55961">
    <property type="entry name" value="Bet v1-like"/>
    <property type="match status" value="1"/>
</dbReference>
<gene>
    <name evidence="2" type="ORF">ACFQ5X_36595</name>
</gene>